<organism evidence="1 2">
    <name type="scientific">Eumeta variegata</name>
    <name type="common">Bagworm moth</name>
    <name type="synonym">Eumeta japonica</name>
    <dbReference type="NCBI Taxonomy" id="151549"/>
    <lineage>
        <taxon>Eukaryota</taxon>
        <taxon>Metazoa</taxon>
        <taxon>Ecdysozoa</taxon>
        <taxon>Arthropoda</taxon>
        <taxon>Hexapoda</taxon>
        <taxon>Insecta</taxon>
        <taxon>Pterygota</taxon>
        <taxon>Neoptera</taxon>
        <taxon>Endopterygota</taxon>
        <taxon>Lepidoptera</taxon>
        <taxon>Glossata</taxon>
        <taxon>Ditrysia</taxon>
        <taxon>Tineoidea</taxon>
        <taxon>Psychidae</taxon>
        <taxon>Oiketicinae</taxon>
        <taxon>Eumeta</taxon>
    </lineage>
</organism>
<sequence>MMRTVHDSVKAISALVAGPGSKLNKADISVAAYGHDIGGCRGVGA</sequence>
<comment type="caution">
    <text evidence="1">The sequence shown here is derived from an EMBL/GenBank/DDBJ whole genome shotgun (WGS) entry which is preliminary data.</text>
</comment>
<reference evidence="1 2" key="1">
    <citation type="journal article" date="2019" name="Commun. Biol.">
        <title>The bagworm genome reveals a unique fibroin gene that provides high tensile strength.</title>
        <authorList>
            <person name="Kono N."/>
            <person name="Nakamura H."/>
            <person name="Ohtoshi R."/>
            <person name="Tomita M."/>
            <person name="Numata K."/>
            <person name="Arakawa K."/>
        </authorList>
    </citation>
    <scope>NUCLEOTIDE SEQUENCE [LARGE SCALE GENOMIC DNA]</scope>
</reference>
<dbReference type="Proteomes" id="UP000299102">
    <property type="component" value="Unassembled WGS sequence"/>
</dbReference>
<evidence type="ECO:0000313" key="2">
    <source>
        <dbReference type="Proteomes" id="UP000299102"/>
    </source>
</evidence>
<dbReference type="OrthoDB" id="10026072at2759"/>
<dbReference type="AlphaFoldDB" id="A0A4C2AAW5"/>
<accession>A0A4C2AAW5</accession>
<keyword evidence="2" id="KW-1185">Reference proteome</keyword>
<dbReference type="EMBL" id="BGZK01002855">
    <property type="protein sequence ID" value="GBP96972.1"/>
    <property type="molecule type" value="Genomic_DNA"/>
</dbReference>
<name>A0A4C2AAW5_EUMVA</name>
<evidence type="ECO:0000313" key="1">
    <source>
        <dbReference type="EMBL" id="GBP96972.1"/>
    </source>
</evidence>
<proteinExistence type="predicted"/>
<protein>
    <submittedName>
        <fullName evidence="1">Uncharacterized protein</fullName>
    </submittedName>
</protein>
<feature type="non-terminal residue" evidence="1">
    <location>
        <position position="45"/>
    </location>
</feature>
<gene>
    <name evidence="1" type="ORF">EVAR_89949_1</name>
</gene>